<reference evidence="3 4" key="1">
    <citation type="journal article" date="2020" name="Cell">
        <title>Large-Scale Comparative Analyses of Tick Genomes Elucidate Their Genetic Diversity and Vector Capacities.</title>
        <authorList>
            <consortium name="Tick Genome and Microbiome Consortium (TIGMIC)"/>
            <person name="Jia N."/>
            <person name="Wang J."/>
            <person name="Shi W."/>
            <person name="Du L."/>
            <person name="Sun Y."/>
            <person name="Zhan W."/>
            <person name="Jiang J.F."/>
            <person name="Wang Q."/>
            <person name="Zhang B."/>
            <person name="Ji P."/>
            <person name="Bell-Sakyi L."/>
            <person name="Cui X.M."/>
            <person name="Yuan T.T."/>
            <person name="Jiang B.G."/>
            <person name="Yang W.F."/>
            <person name="Lam T.T."/>
            <person name="Chang Q.C."/>
            <person name="Ding S.J."/>
            <person name="Wang X.J."/>
            <person name="Zhu J.G."/>
            <person name="Ruan X.D."/>
            <person name="Zhao L."/>
            <person name="Wei J.T."/>
            <person name="Ye R.Z."/>
            <person name="Que T.C."/>
            <person name="Du C.H."/>
            <person name="Zhou Y.H."/>
            <person name="Cheng J.X."/>
            <person name="Dai P.F."/>
            <person name="Guo W.B."/>
            <person name="Han X.H."/>
            <person name="Huang E.J."/>
            <person name="Li L.F."/>
            <person name="Wei W."/>
            <person name="Gao Y.C."/>
            <person name="Liu J.Z."/>
            <person name="Shao H.Z."/>
            <person name="Wang X."/>
            <person name="Wang C.C."/>
            <person name="Yang T.C."/>
            <person name="Huo Q.B."/>
            <person name="Li W."/>
            <person name="Chen H.Y."/>
            <person name="Chen S.E."/>
            <person name="Zhou L.G."/>
            <person name="Ni X.B."/>
            <person name="Tian J.H."/>
            <person name="Sheng Y."/>
            <person name="Liu T."/>
            <person name="Pan Y.S."/>
            <person name="Xia L.Y."/>
            <person name="Li J."/>
            <person name="Zhao F."/>
            <person name="Cao W.C."/>
        </authorList>
    </citation>
    <scope>NUCLEOTIDE SEQUENCE [LARGE SCALE GENOMIC DNA]</scope>
    <source>
        <strain evidence="3">HaeL-2018</strain>
    </source>
</reference>
<evidence type="ECO:0000256" key="2">
    <source>
        <dbReference type="SAM" id="Phobius"/>
    </source>
</evidence>
<dbReference type="EMBL" id="JABSTR010000010">
    <property type="protein sequence ID" value="KAH9379409.1"/>
    <property type="molecule type" value="Genomic_DNA"/>
</dbReference>
<keyword evidence="2" id="KW-0812">Transmembrane</keyword>
<gene>
    <name evidence="3" type="ORF">HPB48_019014</name>
</gene>
<feature type="transmembrane region" description="Helical" evidence="2">
    <location>
        <begin position="12"/>
        <end position="29"/>
    </location>
</feature>
<keyword evidence="2" id="KW-1133">Transmembrane helix</keyword>
<evidence type="ECO:0000313" key="3">
    <source>
        <dbReference type="EMBL" id="KAH9379409.1"/>
    </source>
</evidence>
<dbReference type="Proteomes" id="UP000821853">
    <property type="component" value="Chromosome 8"/>
</dbReference>
<accession>A0A9J6GWZ2</accession>
<comment type="caution">
    <text evidence="3">The sequence shown here is derived from an EMBL/GenBank/DDBJ whole genome shotgun (WGS) entry which is preliminary data.</text>
</comment>
<feature type="region of interest" description="Disordered" evidence="1">
    <location>
        <begin position="64"/>
        <end position="83"/>
    </location>
</feature>
<dbReference type="VEuPathDB" id="VectorBase:HLOH_058092"/>
<proteinExistence type="predicted"/>
<dbReference type="AlphaFoldDB" id="A0A9J6GWZ2"/>
<protein>
    <submittedName>
        <fullName evidence="3">Uncharacterized protein</fullName>
    </submittedName>
</protein>
<evidence type="ECO:0000313" key="4">
    <source>
        <dbReference type="Proteomes" id="UP000821853"/>
    </source>
</evidence>
<feature type="transmembrane region" description="Helical" evidence="2">
    <location>
        <begin position="35"/>
        <end position="57"/>
    </location>
</feature>
<name>A0A9J6GWZ2_HAELO</name>
<keyword evidence="2" id="KW-0472">Membrane</keyword>
<evidence type="ECO:0000256" key="1">
    <source>
        <dbReference type="SAM" id="MobiDB-lite"/>
    </source>
</evidence>
<sequence>MKPRSYILPQRNPCCLFFLYSVLYYLNILDTVLTFIVPFALIAFMNFMIARSIYLFYSRYKLQRRTSGHSSDDKKSFGKKLPT</sequence>
<keyword evidence="4" id="KW-1185">Reference proteome</keyword>
<organism evidence="3 4">
    <name type="scientific">Haemaphysalis longicornis</name>
    <name type="common">Bush tick</name>
    <dbReference type="NCBI Taxonomy" id="44386"/>
    <lineage>
        <taxon>Eukaryota</taxon>
        <taxon>Metazoa</taxon>
        <taxon>Ecdysozoa</taxon>
        <taxon>Arthropoda</taxon>
        <taxon>Chelicerata</taxon>
        <taxon>Arachnida</taxon>
        <taxon>Acari</taxon>
        <taxon>Parasitiformes</taxon>
        <taxon>Ixodida</taxon>
        <taxon>Ixodoidea</taxon>
        <taxon>Ixodidae</taxon>
        <taxon>Haemaphysalinae</taxon>
        <taxon>Haemaphysalis</taxon>
    </lineage>
</organism>